<accession>A0A150WSE5</accession>
<comment type="catalytic activity">
    <reaction evidence="7">
        <text>adenosine(1518)/adenosine(1519) in 16S rRNA + 4 S-adenosyl-L-methionine = N(6)-dimethyladenosine(1518)/N(6)-dimethyladenosine(1519) in 16S rRNA + 4 S-adenosyl-L-homocysteine + 4 H(+)</text>
        <dbReference type="Rhea" id="RHEA:19609"/>
        <dbReference type="Rhea" id="RHEA-COMP:10232"/>
        <dbReference type="Rhea" id="RHEA-COMP:10233"/>
        <dbReference type="ChEBI" id="CHEBI:15378"/>
        <dbReference type="ChEBI" id="CHEBI:57856"/>
        <dbReference type="ChEBI" id="CHEBI:59789"/>
        <dbReference type="ChEBI" id="CHEBI:74411"/>
        <dbReference type="ChEBI" id="CHEBI:74493"/>
        <dbReference type="EC" id="2.1.1.182"/>
    </reaction>
</comment>
<dbReference type="InterPro" id="IPR020596">
    <property type="entry name" value="rRNA_Ade_Mease_Trfase_CS"/>
</dbReference>
<protein>
    <recommendedName>
        <fullName evidence="7">Ribosomal RNA small subunit methyltransferase A</fullName>
        <ecNumber evidence="7">2.1.1.182</ecNumber>
    </recommendedName>
    <alternativeName>
        <fullName evidence="7">16S rRNA (adenine(1518)-N(6)/adenine(1519)-N(6))-dimethyltransferase</fullName>
    </alternativeName>
    <alternativeName>
        <fullName evidence="7">16S rRNA dimethyladenosine transferase</fullName>
    </alternativeName>
    <alternativeName>
        <fullName evidence="7">16S rRNA dimethylase</fullName>
    </alternativeName>
    <alternativeName>
        <fullName evidence="7">S-adenosylmethionine-6-N', N'-adenosyl(rRNA) dimethyltransferase</fullName>
    </alternativeName>
</protein>
<dbReference type="InterPro" id="IPR001737">
    <property type="entry name" value="KsgA/Erm"/>
</dbReference>
<evidence type="ECO:0000256" key="4">
    <source>
        <dbReference type="ARBA" id="ARBA00022679"/>
    </source>
</evidence>
<evidence type="ECO:0000256" key="2">
    <source>
        <dbReference type="ARBA" id="ARBA00022552"/>
    </source>
</evidence>
<evidence type="ECO:0000256" key="5">
    <source>
        <dbReference type="ARBA" id="ARBA00022691"/>
    </source>
</evidence>
<feature type="binding site" evidence="7 8">
    <location>
        <position position="74"/>
    </location>
    <ligand>
        <name>S-adenosyl-L-methionine</name>
        <dbReference type="ChEBI" id="CHEBI:59789"/>
    </ligand>
</feature>
<dbReference type="Gene3D" id="1.10.8.100">
    <property type="entry name" value="Ribosomal RNA adenine dimethylase-like, domain 2"/>
    <property type="match status" value="1"/>
</dbReference>
<dbReference type="EMBL" id="LUKE01000001">
    <property type="protein sequence ID" value="KYG67244.1"/>
    <property type="molecule type" value="Genomic_DNA"/>
</dbReference>
<dbReference type="EC" id="2.1.1.182" evidence="7"/>
<comment type="similarity">
    <text evidence="7">Belongs to the class I-like SAM-binding methyltransferase superfamily. rRNA adenine N(6)-methyltransferase family. RsmA subfamily.</text>
</comment>
<feature type="binding site" evidence="7 8">
    <location>
        <position position="53"/>
    </location>
    <ligand>
        <name>S-adenosyl-L-methionine</name>
        <dbReference type="ChEBI" id="CHEBI:59789"/>
    </ligand>
</feature>
<dbReference type="PANTHER" id="PTHR11727">
    <property type="entry name" value="DIMETHYLADENOSINE TRANSFERASE"/>
    <property type="match status" value="1"/>
</dbReference>
<evidence type="ECO:0000256" key="6">
    <source>
        <dbReference type="ARBA" id="ARBA00022884"/>
    </source>
</evidence>
<dbReference type="PANTHER" id="PTHR11727:SF7">
    <property type="entry name" value="DIMETHYLADENOSINE TRANSFERASE-RELATED"/>
    <property type="match status" value="1"/>
</dbReference>
<dbReference type="OrthoDB" id="9814755at2"/>
<evidence type="ECO:0000256" key="3">
    <source>
        <dbReference type="ARBA" id="ARBA00022603"/>
    </source>
</evidence>
<comment type="caution">
    <text evidence="10">The sequence shown here is derived from an EMBL/GenBank/DDBJ whole genome shotgun (WGS) entry which is preliminary data.</text>
</comment>
<organism evidence="10 11">
    <name type="scientific">Bdellovibrio bacteriovorus</name>
    <dbReference type="NCBI Taxonomy" id="959"/>
    <lineage>
        <taxon>Bacteria</taxon>
        <taxon>Pseudomonadati</taxon>
        <taxon>Bdellovibrionota</taxon>
        <taxon>Bdellovibrionia</taxon>
        <taxon>Bdellovibrionales</taxon>
        <taxon>Pseudobdellovibrionaceae</taxon>
        <taxon>Bdellovibrio</taxon>
    </lineage>
</organism>
<feature type="domain" description="Ribosomal RNA adenine methylase transferase N-terminal" evidence="9">
    <location>
        <begin position="33"/>
        <end position="199"/>
    </location>
</feature>
<dbReference type="Proteomes" id="UP000075320">
    <property type="component" value="Unassembled WGS sequence"/>
</dbReference>
<dbReference type="InterPro" id="IPR020598">
    <property type="entry name" value="rRNA_Ade_methylase_Trfase_N"/>
</dbReference>
<reference evidence="10 11" key="1">
    <citation type="submission" date="2016-03" db="EMBL/GenBank/DDBJ databases">
        <authorList>
            <person name="Ploux O."/>
        </authorList>
    </citation>
    <scope>NUCLEOTIDE SEQUENCE [LARGE SCALE GENOMIC DNA]</scope>
    <source>
        <strain evidence="10 11">R0</strain>
    </source>
</reference>
<feature type="binding site" evidence="7 8">
    <location>
        <position position="26"/>
    </location>
    <ligand>
        <name>S-adenosyl-L-methionine</name>
        <dbReference type="ChEBI" id="CHEBI:59789"/>
    </ligand>
</feature>
<dbReference type="Gene3D" id="3.40.50.150">
    <property type="entry name" value="Vaccinia Virus protein VP39"/>
    <property type="match status" value="1"/>
</dbReference>
<keyword evidence="6 7" id="KW-0694">RNA-binding</keyword>
<dbReference type="GO" id="GO:0005829">
    <property type="term" value="C:cytosol"/>
    <property type="evidence" value="ECO:0007669"/>
    <property type="project" value="TreeGrafter"/>
</dbReference>
<dbReference type="InterPro" id="IPR029063">
    <property type="entry name" value="SAM-dependent_MTases_sf"/>
</dbReference>
<evidence type="ECO:0000256" key="7">
    <source>
        <dbReference type="HAMAP-Rule" id="MF_00607"/>
    </source>
</evidence>
<evidence type="ECO:0000256" key="1">
    <source>
        <dbReference type="ARBA" id="ARBA00022490"/>
    </source>
</evidence>
<dbReference type="PROSITE" id="PS01131">
    <property type="entry name" value="RRNA_A_DIMETH"/>
    <property type="match status" value="1"/>
</dbReference>
<dbReference type="GO" id="GO:0003723">
    <property type="term" value="F:RNA binding"/>
    <property type="evidence" value="ECO:0007669"/>
    <property type="project" value="UniProtKB-UniRule"/>
</dbReference>
<dbReference type="SUPFAM" id="SSF53335">
    <property type="entry name" value="S-adenosyl-L-methionine-dependent methyltransferases"/>
    <property type="match status" value="1"/>
</dbReference>
<comment type="subcellular location">
    <subcellularLocation>
        <location evidence="7">Cytoplasm</location>
    </subcellularLocation>
</comment>
<keyword evidence="1 7" id="KW-0963">Cytoplasm</keyword>
<evidence type="ECO:0000313" key="11">
    <source>
        <dbReference type="Proteomes" id="UP000075320"/>
    </source>
</evidence>
<dbReference type="SMART" id="SM00650">
    <property type="entry name" value="rADc"/>
    <property type="match status" value="1"/>
</dbReference>
<keyword evidence="4 7" id="KW-0808">Transferase</keyword>
<name>A0A150WSE5_BDEBC</name>
<evidence type="ECO:0000259" key="9">
    <source>
        <dbReference type="SMART" id="SM00650"/>
    </source>
</evidence>
<keyword evidence="3 7" id="KW-0489">Methyltransferase</keyword>
<gene>
    <name evidence="7" type="primary">rsmA</name>
    <name evidence="7" type="synonym">ksgA</name>
    <name evidence="10" type="ORF">AZI86_09570</name>
</gene>
<evidence type="ECO:0000313" key="10">
    <source>
        <dbReference type="EMBL" id="KYG67244.1"/>
    </source>
</evidence>
<keyword evidence="11" id="KW-1185">Reference proteome</keyword>
<dbReference type="GO" id="GO:0052908">
    <property type="term" value="F:16S rRNA (adenine(1518)-N(6)/adenine(1519)-N(6))-dimethyltransferase activity"/>
    <property type="evidence" value="ECO:0007669"/>
    <property type="project" value="UniProtKB-EC"/>
</dbReference>
<dbReference type="AlphaFoldDB" id="A0A150WSE5"/>
<dbReference type="PROSITE" id="PS51689">
    <property type="entry name" value="SAM_RNA_A_N6_MT"/>
    <property type="match status" value="1"/>
</dbReference>
<evidence type="ECO:0000256" key="8">
    <source>
        <dbReference type="PROSITE-ProRule" id="PRU01026"/>
    </source>
</evidence>
<comment type="function">
    <text evidence="7">Specifically dimethylates two adjacent adenosines (A1518 and A1519) in the loop of a conserved hairpin near the 3'-end of 16S rRNA in the 30S particle. May play a critical role in biogenesis of 30S subunits.</text>
</comment>
<keyword evidence="5 7" id="KW-0949">S-adenosyl-L-methionine</keyword>
<sequence length="274" mass="31128">MSESSKRLAQALDELGILAKKSLGQNFLVSDTVIEKIINQVKEFKPEVLIEVGPGPGALTYFLQQMNVPLTVIELDHVIAEYWRGKGLPVLEEDALKLDWNQFYSDKKTVFVSNLPYQISSSIVIDRSMEDYGIEHMVLMFQKEVAQRIRGPAKSEHYGLLSVIAQTFWNTALVSEAGPGDFKPPPRVASRVLSFSRIPTEIKKRPQFLTFVKTAFAQRRKLLKSNLSGLLKQKQLTEEQMVGWLADMGFKETVRAEELSPPQFVELYKKFGFE</sequence>
<feature type="binding site" evidence="7 8">
    <location>
        <position position="94"/>
    </location>
    <ligand>
        <name>S-adenosyl-L-methionine</name>
        <dbReference type="ChEBI" id="CHEBI:59789"/>
    </ligand>
</feature>
<feature type="binding site" evidence="7 8">
    <location>
        <position position="28"/>
    </location>
    <ligand>
        <name>S-adenosyl-L-methionine</name>
        <dbReference type="ChEBI" id="CHEBI:59789"/>
    </ligand>
</feature>
<keyword evidence="2 7" id="KW-0698">rRNA processing</keyword>
<dbReference type="NCBIfam" id="TIGR00755">
    <property type="entry name" value="ksgA"/>
    <property type="match status" value="1"/>
</dbReference>
<dbReference type="Pfam" id="PF00398">
    <property type="entry name" value="RrnaAD"/>
    <property type="match status" value="1"/>
</dbReference>
<feature type="binding site" evidence="7 8">
    <location>
        <position position="114"/>
    </location>
    <ligand>
        <name>S-adenosyl-L-methionine</name>
        <dbReference type="ChEBI" id="CHEBI:59789"/>
    </ligand>
</feature>
<dbReference type="InterPro" id="IPR011530">
    <property type="entry name" value="rRNA_adenine_dimethylase"/>
</dbReference>
<proteinExistence type="inferred from homology"/>
<dbReference type="InterPro" id="IPR023165">
    <property type="entry name" value="rRNA_Ade_diMease-like_C"/>
</dbReference>
<dbReference type="HAMAP" id="MF_00607">
    <property type="entry name" value="16SrRNA_methyltr_A"/>
    <property type="match status" value="1"/>
</dbReference>
<dbReference type="RefSeq" id="WP_061834819.1">
    <property type="nucleotide sequence ID" value="NZ_LUKE01000001.1"/>
</dbReference>